<keyword evidence="2" id="KW-1185">Reference proteome</keyword>
<dbReference type="Proteomes" id="UP001500622">
    <property type="component" value="Unassembled WGS sequence"/>
</dbReference>
<comment type="caution">
    <text evidence="1">The sequence shown here is derived from an EMBL/GenBank/DDBJ whole genome shotgun (WGS) entry which is preliminary data.</text>
</comment>
<name>A0ABP8LC54_9MICO</name>
<gene>
    <name evidence="1" type="ORF">GCM10023169_24710</name>
</gene>
<reference evidence="2" key="1">
    <citation type="journal article" date="2019" name="Int. J. Syst. Evol. Microbiol.">
        <title>The Global Catalogue of Microorganisms (GCM) 10K type strain sequencing project: providing services to taxonomists for standard genome sequencing and annotation.</title>
        <authorList>
            <consortium name="The Broad Institute Genomics Platform"/>
            <consortium name="The Broad Institute Genome Sequencing Center for Infectious Disease"/>
            <person name="Wu L."/>
            <person name="Ma J."/>
        </authorList>
    </citation>
    <scope>NUCLEOTIDE SEQUENCE [LARGE SCALE GENOMIC DNA]</scope>
    <source>
        <strain evidence="2">JCM 17810</strain>
    </source>
</reference>
<dbReference type="EMBL" id="BAABGN010000011">
    <property type="protein sequence ID" value="GAA4426184.1"/>
    <property type="molecule type" value="Genomic_DNA"/>
</dbReference>
<organism evidence="1 2">
    <name type="scientific">Georgenia halophila</name>
    <dbReference type="NCBI Taxonomy" id="620889"/>
    <lineage>
        <taxon>Bacteria</taxon>
        <taxon>Bacillati</taxon>
        <taxon>Actinomycetota</taxon>
        <taxon>Actinomycetes</taxon>
        <taxon>Micrococcales</taxon>
        <taxon>Bogoriellaceae</taxon>
        <taxon>Georgenia</taxon>
    </lineage>
</organism>
<evidence type="ECO:0000313" key="1">
    <source>
        <dbReference type="EMBL" id="GAA4426184.1"/>
    </source>
</evidence>
<protein>
    <recommendedName>
        <fullName evidence="3">TfoX N-terminal domain-containing protein</fullName>
    </recommendedName>
</protein>
<dbReference type="Pfam" id="PF04237">
    <property type="entry name" value="YjbR"/>
    <property type="match status" value="1"/>
</dbReference>
<proteinExistence type="predicted"/>
<evidence type="ECO:0000313" key="2">
    <source>
        <dbReference type="Proteomes" id="UP001500622"/>
    </source>
</evidence>
<evidence type="ECO:0008006" key="3">
    <source>
        <dbReference type="Google" id="ProtNLM"/>
    </source>
</evidence>
<dbReference type="RefSeq" id="WP_345216563.1">
    <property type="nucleotide sequence ID" value="NZ_BAABGN010000011.1"/>
</dbReference>
<sequence>MTGPTKPADRRAARRRGQEVLDDLAGTVPGVDRSFMFGSEALRVGGKVLAFVGTDGELIVKVPVERAAELVDGGTATRVRIGRNAAREWVGVLPDRPHLWPGVLDEAYRYAAGSVGSGETGSVGSG</sequence>
<dbReference type="InterPro" id="IPR058532">
    <property type="entry name" value="YjbR/MT2646/Rv2570-like"/>
</dbReference>
<accession>A0ABP8LC54</accession>